<feature type="transmembrane region" description="Helical" evidence="1">
    <location>
        <begin position="46"/>
        <end position="67"/>
    </location>
</feature>
<dbReference type="AlphaFoldDB" id="A0A1F7YZK9"/>
<sequence>MWGNNWMSGWMFNNPRILWIVGPLALLDLVLKGFALWRAAKRGQQVWFIALLVVNSLGILPAIYLLLNKDFTLGKKVLKKK</sequence>
<reference evidence="3 4" key="1">
    <citation type="journal article" date="2016" name="Nat. Commun.">
        <title>Thousands of microbial genomes shed light on interconnected biogeochemical processes in an aquifer system.</title>
        <authorList>
            <person name="Anantharaman K."/>
            <person name="Brown C.T."/>
            <person name="Hug L.A."/>
            <person name="Sharon I."/>
            <person name="Castelle C.J."/>
            <person name="Probst A.J."/>
            <person name="Thomas B.C."/>
            <person name="Singh A."/>
            <person name="Wilkins M.J."/>
            <person name="Karaoz U."/>
            <person name="Brodie E.L."/>
            <person name="Williams K.H."/>
            <person name="Hubbard S.S."/>
            <person name="Banfield J.F."/>
        </authorList>
    </citation>
    <scope>NUCLEOTIDE SEQUENCE [LARGE SCALE GENOMIC DNA]</scope>
</reference>
<dbReference type="InterPro" id="IPR043712">
    <property type="entry name" value="DUF5652"/>
</dbReference>
<dbReference type="EMBL" id="MGGP01000016">
    <property type="protein sequence ID" value="OGM32319.1"/>
    <property type="molecule type" value="Genomic_DNA"/>
</dbReference>
<name>A0A1F7YZK9_9BACT</name>
<comment type="caution">
    <text evidence="3">The sequence shown here is derived from an EMBL/GenBank/DDBJ whole genome shotgun (WGS) entry which is preliminary data.</text>
</comment>
<evidence type="ECO:0000256" key="1">
    <source>
        <dbReference type="SAM" id="Phobius"/>
    </source>
</evidence>
<dbReference type="Proteomes" id="UP000178870">
    <property type="component" value="Unassembled WGS sequence"/>
</dbReference>
<proteinExistence type="predicted"/>
<evidence type="ECO:0000313" key="3">
    <source>
        <dbReference type="EMBL" id="OGM32319.1"/>
    </source>
</evidence>
<protein>
    <recommendedName>
        <fullName evidence="2">DUF5652 domain-containing protein</fullName>
    </recommendedName>
</protein>
<organism evidence="3 4">
    <name type="scientific">Candidatus Woesebacteria bacterium RIFCSPHIGHO2_01_FULL_44_21</name>
    <dbReference type="NCBI Taxonomy" id="1802503"/>
    <lineage>
        <taxon>Bacteria</taxon>
        <taxon>Candidatus Woeseibacteriota</taxon>
    </lineage>
</organism>
<dbReference type="Pfam" id="PF18893">
    <property type="entry name" value="DUF5652"/>
    <property type="match status" value="1"/>
</dbReference>
<feature type="transmembrane region" description="Helical" evidence="1">
    <location>
        <begin position="16"/>
        <end position="34"/>
    </location>
</feature>
<feature type="domain" description="DUF5652" evidence="2">
    <location>
        <begin position="11"/>
        <end position="69"/>
    </location>
</feature>
<evidence type="ECO:0000259" key="2">
    <source>
        <dbReference type="Pfam" id="PF18893"/>
    </source>
</evidence>
<accession>A0A1F7YZK9</accession>
<keyword evidence="1" id="KW-0812">Transmembrane</keyword>
<keyword evidence="1" id="KW-1133">Transmembrane helix</keyword>
<gene>
    <name evidence="3" type="ORF">A2803_04050</name>
</gene>
<evidence type="ECO:0000313" key="4">
    <source>
        <dbReference type="Proteomes" id="UP000178870"/>
    </source>
</evidence>
<keyword evidence="1" id="KW-0472">Membrane</keyword>